<evidence type="ECO:0000259" key="13">
    <source>
        <dbReference type="Pfam" id="PF02581"/>
    </source>
</evidence>
<dbReference type="Pfam" id="PF02581">
    <property type="entry name" value="TMP-TENI"/>
    <property type="match status" value="1"/>
</dbReference>
<dbReference type="CDD" id="cd00564">
    <property type="entry name" value="TMP_TenI"/>
    <property type="match status" value="1"/>
</dbReference>
<comment type="catalytic activity">
    <reaction evidence="7 10 11">
        <text>4-methyl-5-(2-phosphooxyethyl)-thiazole + 4-amino-2-methyl-5-(diphosphooxymethyl)pyrimidine + H(+) = thiamine phosphate + diphosphate</text>
        <dbReference type="Rhea" id="RHEA:22328"/>
        <dbReference type="ChEBI" id="CHEBI:15378"/>
        <dbReference type="ChEBI" id="CHEBI:33019"/>
        <dbReference type="ChEBI" id="CHEBI:37575"/>
        <dbReference type="ChEBI" id="CHEBI:57841"/>
        <dbReference type="ChEBI" id="CHEBI:58296"/>
        <dbReference type="EC" id="2.5.1.3"/>
    </reaction>
</comment>
<dbReference type="UniPathway" id="UPA00060">
    <property type="reaction ID" value="UER00141"/>
</dbReference>
<dbReference type="PANTHER" id="PTHR20857">
    <property type="entry name" value="THIAMINE-PHOSPHATE PYROPHOSPHORYLASE"/>
    <property type="match status" value="1"/>
</dbReference>
<evidence type="ECO:0000256" key="2">
    <source>
        <dbReference type="ARBA" id="ARBA00005165"/>
    </source>
</evidence>
<comment type="similarity">
    <text evidence="10 11">Belongs to the thiamine-phosphate synthase family.</text>
</comment>
<proteinExistence type="inferred from homology"/>
<organism evidence="14 15">
    <name type="scientific">Photobacterium kishitanii</name>
    <dbReference type="NCBI Taxonomy" id="318456"/>
    <lineage>
        <taxon>Bacteria</taxon>
        <taxon>Pseudomonadati</taxon>
        <taxon>Pseudomonadota</taxon>
        <taxon>Gammaproteobacteria</taxon>
        <taxon>Vibrionales</taxon>
        <taxon>Vibrionaceae</taxon>
        <taxon>Photobacterium</taxon>
    </lineage>
</organism>
<evidence type="ECO:0000256" key="7">
    <source>
        <dbReference type="ARBA" id="ARBA00047334"/>
    </source>
</evidence>
<name>A0A2T3KK86_9GAMM</name>
<comment type="catalytic activity">
    <reaction evidence="8 10 11">
        <text>2-(2-carboxy-4-methylthiazol-5-yl)ethyl phosphate + 4-amino-2-methyl-5-(diphosphooxymethyl)pyrimidine + 2 H(+) = thiamine phosphate + CO2 + diphosphate</text>
        <dbReference type="Rhea" id="RHEA:47848"/>
        <dbReference type="ChEBI" id="CHEBI:15378"/>
        <dbReference type="ChEBI" id="CHEBI:16526"/>
        <dbReference type="ChEBI" id="CHEBI:33019"/>
        <dbReference type="ChEBI" id="CHEBI:37575"/>
        <dbReference type="ChEBI" id="CHEBI:57841"/>
        <dbReference type="ChEBI" id="CHEBI:62890"/>
        <dbReference type="EC" id="2.5.1.3"/>
    </reaction>
</comment>
<dbReference type="HAMAP" id="MF_00097">
    <property type="entry name" value="TMP_synthase"/>
    <property type="match status" value="1"/>
</dbReference>
<evidence type="ECO:0000256" key="9">
    <source>
        <dbReference type="ARBA" id="ARBA00047883"/>
    </source>
</evidence>
<evidence type="ECO:0000256" key="1">
    <source>
        <dbReference type="ARBA" id="ARBA00003814"/>
    </source>
</evidence>
<dbReference type="EMBL" id="PYNF01000004">
    <property type="protein sequence ID" value="PSU99999.1"/>
    <property type="molecule type" value="Genomic_DNA"/>
</dbReference>
<dbReference type="EC" id="2.5.1.3" evidence="10"/>
<evidence type="ECO:0000256" key="3">
    <source>
        <dbReference type="ARBA" id="ARBA00022679"/>
    </source>
</evidence>
<keyword evidence="5 10" id="KW-0460">Magnesium</keyword>
<evidence type="ECO:0000256" key="11">
    <source>
        <dbReference type="RuleBase" id="RU003826"/>
    </source>
</evidence>
<feature type="binding site" evidence="10">
    <location>
        <begin position="142"/>
        <end position="144"/>
    </location>
    <ligand>
        <name>2-[(2R,5Z)-2-carboxy-4-methylthiazol-5(2H)-ylidene]ethyl phosphate</name>
        <dbReference type="ChEBI" id="CHEBI:62899"/>
    </ligand>
</feature>
<dbReference type="InterPro" id="IPR036206">
    <property type="entry name" value="ThiamineP_synth_sf"/>
</dbReference>
<evidence type="ECO:0000313" key="15">
    <source>
        <dbReference type="Proteomes" id="UP000241426"/>
    </source>
</evidence>
<dbReference type="RefSeq" id="WP_107289416.1">
    <property type="nucleotide sequence ID" value="NZ_PYNF01000004.1"/>
</dbReference>
<evidence type="ECO:0000313" key="14">
    <source>
        <dbReference type="EMBL" id="PSU99999.1"/>
    </source>
</evidence>
<comment type="catalytic activity">
    <reaction evidence="9 10 11">
        <text>2-[(2R,5Z)-2-carboxy-4-methylthiazol-5(2H)-ylidene]ethyl phosphate + 4-amino-2-methyl-5-(diphosphooxymethyl)pyrimidine + 2 H(+) = thiamine phosphate + CO2 + diphosphate</text>
        <dbReference type="Rhea" id="RHEA:47844"/>
        <dbReference type="ChEBI" id="CHEBI:15378"/>
        <dbReference type="ChEBI" id="CHEBI:16526"/>
        <dbReference type="ChEBI" id="CHEBI:33019"/>
        <dbReference type="ChEBI" id="CHEBI:37575"/>
        <dbReference type="ChEBI" id="CHEBI:57841"/>
        <dbReference type="ChEBI" id="CHEBI:62899"/>
        <dbReference type="EC" id="2.5.1.3"/>
    </reaction>
</comment>
<feature type="binding site" evidence="10">
    <location>
        <position position="78"/>
    </location>
    <ligand>
        <name>Mg(2+)</name>
        <dbReference type="ChEBI" id="CHEBI:18420"/>
    </ligand>
</feature>
<dbReference type="InterPro" id="IPR013785">
    <property type="entry name" value="Aldolase_TIM"/>
</dbReference>
<dbReference type="InterPro" id="IPR034291">
    <property type="entry name" value="TMP_synthase"/>
</dbReference>
<evidence type="ECO:0000256" key="5">
    <source>
        <dbReference type="ARBA" id="ARBA00022842"/>
    </source>
</evidence>
<accession>A0A2T3KK86</accession>
<keyword evidence="3 10" id="KW-0808">Transferase</keyword>
<evidence type="ECO:0000256" key="10">
    <source>
        <dbReference type="HAMAP-Rule" id="MF_00097"/>
    </source>
</evidence>
<dbReference type="SUPFAM" id="SSF51391">
    <property type="entry name" value="Thiamin phosphate synthase"/>
    <property type="match status" value="1"/>
</dbReference>
<dbReference type="Proteomes" id="UP000241426">
    <property type="component" value="Unassembled WGS sequence"/>
</dbReference>
<feature type="binding site" evidence="10">
    <location>
        <position position="77"/>
    </location>
    <ligand>
        <name>4-amino-2-methyl-5-(diphosphooxymethyl)pyrimidine</name>
        <dbReference type="ChEBI" id="CHEBI:57841"/>
    </ligand>
</feature>
<feature type="domain" description="Thiamine phosphate synthase/TenI" evidence="13">
    <location>
        <begin position="10"/>
        <end position="196"/>
    </location>
</feature>
<evidence type="ECO:0000256" key="4">
    <source>
        <dbReference type="ARBA" id="ARBA00022723"/>
    </source>
</evidence>
<comment type="function">
    <text evidence="1 10">Condenses 4-methyl-5-(beta-hydroxyethyl)thiazole monophosphate (THZ-P) and 2-methyl-4-amino-5-hydroxymethyl pyrimidine pyrophosphate (HMP-PP) to form thiamine monophosphate (TMP).</text>
</comment>
<dbReference type="GO" id="GO:0009229">
    <property type="term" value="P:thiamine diphosphate biosynthetic process"/>
    <property type="evidence" value="ECO:0007669"/>
    <property type="project" value="UniProtKB-UniRule"/>
</dbReference>
<dbReference type="NCBIfam" id="TIGR00693">
    <property type="entry name" value="thiE"/>
    <property type="match status" value="1"/>
</dbReference>
<gene>
    <name evidence="10 14" type="primary">thiE</name>
    <name evidence="14" type="ORF">C9J27_07080</name>
</gene>
<feature type="binding site" evidence="10">
    <location>
        <begin position="39"/>
        <end position="43"/>
    </location>
    <ligand>
        <name>4-amino-2-methyl-5-(diphosphooxymethyl)pyrimidine</name>
        <dbReference type="ChEBI" id="CHEBI:57841"/>
    </ligand>
</feature>
<dbReference type="GO" id="GO:0009228">
    <property type="term" value="P:thiamine biosynthetic process"/>
    <property type="evidence" value="ECO:0007669"/>
    <property type="project" value="UniProtKB-KW"/>
</dbReference>
<keyword evidence="6 10" id="KW-0784">Thiamine biosynthesis</keyword>
<dbReference type="GO" id="GO:0005737">
    <property type="term" value="C:cytoplasm"/>
    <property type="evidence" value="ECO:0007669"/>
    <property type="project" value="TreeGrafter"/>
</dbReference>
<feature type="binding site" evidence="10">
    <location>
        <position position="173"/>
    </location>
    <ligand>
        <name>2-[(2R,5Z)-2-carboxy-4-methylthiazol-5(2H)-ylidene]ethyl phosphate</name>
        <dbReference type="ChEBI" id="CHEBI:62899"/>
    </ligand>
</feature>
<evidence type="ECO:0000256" key="8">
    <source>
        <dbReference type="ARBA" id="ARBA00047851"/>
    </source>
</evidence>
<comment type="caution">
    <text evidence="14">The sequence shown here is derived from an EMBL/GenBank/DDBJ whole genome shotgun (WGS) entry which is preliminary data.</text>
</comment>
<keyword evidence="4 10" id="KW-0479">Metal-binding</keyword>
<dbReference type="PANTHER" id="PTHR20857:SF15">
    <property type="entry name" value="THIAMINE-PHOSPHATE SYNTHASE"/>
    <property type="match status" value="1"/>
</dbReference>
<dbReference type="FunFam" id="3.20.20.70:FF:000096">
    <property type="entry name" value="Thiamine-phosphate synthase"/>
    <property type="match status" value="1"/>
</dbReference>
<dbReference type="Gene3D" id="3.20.20.70">
    <property type="entry name" value="Aldolase class I"/>
    <property type="match status" value="1"/>
</dbReference>
<feature type="binding site" evidence="10">
    <location>
        <position position="116"/>
    </location>
    <ligand>
        <name>4-amino-2-methyl-5-(diphosphooxymethyl)pyrimidine</name>
        <dbReference type="ChEBI" id="CHEBI:57841"/>
    </ligand>
</feature>
<feature type="binding site" evidence="10">
    <location>
        <position position="97"/>
    </location>
    <ligand>
        <name>Mg(2+)</name>
        <dbReference type="ChEBI" id="CHEBI:18420"/>
    </ligand>
</feature>
<evidence type="ECO:0000256" key="12">
    <source>
        <dbReference type="RuleBase" id="RU004253"/>
    </source>
</evidence>
<dbReference type="GO" id="GO:0004789">
    <property type="term" value="F:thiamine-phosphate diphosphorylase activity"/>
    <property type="evidence" value="ECO:0007669"/>
    <property type="project" value="UniProtKB-UniRule"/>
</dbReference>
<evidence type="ECO:0000256" key="6">
    <source>
        <dbReference type="ARBA" id="ARBA00022977"/>
    </source>
</evidence>
<feature type="binding site" evidence="10">
    <location>
        <position position="145"/>
    </location>
    <ligand>
        <name>4-amino-2-methyl-5-(diphosphooxymethyl)pyrimidine</name>
        <dbReference type="ChEBI" id="CHEBI:57841"/>
    </ligand>
</feature>
<reference evidence="14 15" key="1">
    <citation type="submission" date="2018-01" db="EMBL/GenBank/DDBJ databases">
        <title>Whole genome sequencing of Histamine producing bacteria.</title>
        <authorList>
            <person name="Butler K."/>
        </authorList>
    </citation>
    <scope>NUCLEOTIDE SEQUENCE [LARGE SCALE GENOMIC DNA]</scope>
    <source>
        <strain evidence="14 15">FS-7.2</strain>
    </source>
</reference>
<dbReference type="AlphaFoldDB" id="A0A2T3KK86"/>
<sequence>MSNIHNPYLLYLVTDDQQSITALKRVVREAVAGGVTMVQVREKHGDVREFIQRAQAIKTILQQVYTATGHHIPLIINDRVDVALVVNADGVHLGQTDMPVTLARKLLGNDKLIGLSIETEQQLLDSASLPIDYIGLSAIFATTTKNNLLTYWGIEGLQHAAAISRFPIVAIGGINHSNLTAIMEAGADGVAIVSAISHAEDPRQATKEIAALLSQNLQ</sequence>
<dbReference type="GO" id="GO:0000287">
    <property type="term" value="F:magnesium ion binding"/>
    <property type="evidence" value="ECO:0007669"/>
    <property type="project" value="UniProtKB-UniRule"/>
</dbReference>
<comment type="pathway">
    <text evidence="2 10 12">Cofactor biosynthesis; thiamine diphosphate biosynthesis; thiamine phosphate from 4-amino-2-methyl-5-diphosphomethylpyrimidine and 4-methyl-5-(2-phosphoethyl)-thiazole: step 1/1.</text>
</comment>
<dbReference type="InterPro" id="IPR022998">
    <property type="entry name" value="ThiamineP_synth_TenI"/>
</dbReference>
<feature type="binding site" evidence="10">
    <location>
        <begin position="193"/>
        <end position="194"/>
    </location>
    <ligand>
        <name>2-[(2R,5Z)-2-carboxy-4-methylthiazol-5(2H)-ylidene]ethyl phosphate</name>
        <dbReference type="ChEBI" id="CHEBI:62899"/>
    </ligand>
</feature>
<comment type="cofactor">
    <cofactor evidence="10">
        <name>Mg(2+)</name>
        <dbReference type="ChEBI" id="CHEBI:18420"/>
    </cofactor>
    <text evidence="10">Binds 1 Mg(2+) ion per subunit.</text>
</comment>
<protein>
    <recommendedName>
        <fullName evidence="10">Thiamine-phosphate synthase</fullName>
        <shortName evidence="10">TP synthase</shortName>
        <shortName evidence="10">TPS</shortName>
        <ecNumber evidence="10">2.5.1.3</ecNumber>
    </recommendedName>
    <alternativeName>
        <fullName evidence="10">Thiamine-phosphate pyrophosphorylase</fullName>
        <shortName evidence="10">TMP pyrophosphorylase</shortName>
        <shortName evidence="10">TMP-PPase</shortName>
    </alternativeName>
</protein>